<comment type="caution">
    <text evidence="1">The sequence shown here is derived from an EMBL/GenBank/DDBJ whole genome shotgun (WGS) entry which is preliminary data.</text>
</comment>
<feature type="non-terminal residue" evidence="1">
    <location>
        <position position="1"/>
    </location>
</feature>
<dbReference type="PANTHER" id="PTHR34365">
    <property type="entry name" value="ENOLASE (DUF1399)"/>
    <property type="match status" value="1"/>
</dbReference>
<proteinExistence type="predicted"/>
<reference evidence="1" key="1">
    <citation type="journal article" date="2023" name="Mol. Phylogenet. Evol.">
        <title>Genome-scale phylogeny and comparative genomics of the fungal order Sordariales.</title>
        <authorList>
            <person name="Hensen N."/>
            <person name="Bonometti L."/>
            <person name="Westerberg I."/>
            <person name="Brannstrom I.O."/>
            <person name="Guillou S."/>
            <person name="Cros-Aarteil S."/>
            <person name="Calhoun S."/>
            <person name="Haridas S."/>
            <person name="Kuo A."/>
            <person name="Mondo S."/>
            <person name="Pangilinan J."/>
            <person name="Riley R."/>
            <person name="LaButti K."/>
            <person name="Andreopoulos B."/>
            <person name="Lipzen A."/>
            <person name="Chen C."/>
            <person name="Yan M."/>
            <person name="Daum C."/>
            <person name="Ng V."/>
            <person name="Clum A."/>
            <person name="Steindorff A."/>
            <person name="Ohm R.A."/>
            <person name="Martin F."/>
            <person name="Silar P."/>
            <person name="Natvig D.O."/>
            <person name="Lalanne C."/>
            <person name="Gautier V."/>
            <person name="Ament-Velasquez S.L."/>
            <person name="Kruys A."/>
            <person name="Hutchinson M.I."/>
            <person name="Powell A.J."/>
            <person name="Barry K."/>
            <person name="Miller A.N."/>
            <person name="Grigoriev I.V."/>
            <person name="Debuchy R."/>
            <person name="Gladieux P."/>
            <person name="Hiltunen Thoren M."/>
            <person name="Johannesson H."/>
        </authorList>
    </citation>
    <scope>NUCLEOTIDE SEQUENCE</scope>
    <source>
        <strain evidence="1">CBS 757.83</strain>
    </source>
</reference>
<dbReference type="PANTHER" id="PTHR34365:SF7">
    <property type="entry name" value="GLYCINE-RICH DOMAIN-CONTAINING PROTEIN 1"/>
    <property type="match status" value="1"/>
</dbReference>
<accession>A0AAN6PSC3</accession>
<sequence length="260" mass="29257">IPSVEHCVTHLQVLDLFVDLRGRVEGWGASSGAVADVVWQDFVKFAVARFTHWFRTARRPVVEMEASVPPLDVLMVWHSFMLNPHSYHAFCKSARGDGAGLLGISWLQLVMSLSPCIWHPTLLDTYDELSTTGFAYRTYNIDLDLAGAVQRQGSFALKMVRFGWHHSPSCKPTLQRARERYGRFFSLIPTLPIGVSAVPTLDIDLVWHTHQLSPAGYTEYSRAVANGRLINHDDTITQEDANSDSKNTGIMYRESFGDVY</sequence>
<dbReference type="AlphaFoldDB" id="A0AAN6PSC3"/>
<keyword evidence="2" id="KW-1185">Reference proteome</keyword>
<organism evidence="1 2">
    <name type="scientific">Parathielavia hyrcaniae</name>
    <dbReference type="NCBI Taxonomy" id="113614"/>
    <lineage>
        <taxon>Eukaryota</taxon>
        <taxon>Fungi</taxon>
        <taxon>Dikarya</taxon>
        <taxon>Ascomycota</taxon>
        <taxon>Pezizomycotina</taxon>
        <taxon>Sordariomycetes</taxon>
        <taxon>Sordariomycetidae</taxon>
        <taxon>Sordariales</taxon>
        <taxon>Chaetomiaceae</taxon>
        <taxon>Parathielavia</taxon>
    </lineage>
</organism>
<dbReference type="EMBL" id="MU863687">
    <property type="protein sequence ID" value="KAK4097052.1"/>
    <property type="molecule type" value="Genomic_DNA"/>
</dbReference>
<evidence type="ECO:0000313" key="2">
    <source>
        <dbReference type="Proteomes" id="UP001305647"/>
    </source>
</evidence>
<dbReference type="Proteomes" id="UP001305647">
    <property type="component" value="Unassembled WGS sequence"/>
</dbReference>
<gene>
    <name evidence="1" type="ORF">N658DRAFT_400638</name>
</gene>
<feature type="non-terminal residue" evidence="1">
    <location>
        <position position="260"/>
    </location>
</feature>
<evidence type="ECO:0000313" key="1">
    <source>
        <dbReference type="EMBL" id="KAK4097052.1"/>
    </source>
</evidence>
<dbReference type="InterPro" id="IPR009836">
    <property type="entry name" value="GRDP-like"/>
</dbReference>
<dbReference type="Pfam" id="PF07173">
    <property type="entry name" value="GRDP-like"/>
    <property type="match status" value="1"/>
</dbReference>
<protein>
    <submittedName>
        <fullName evidence="1">Uncharacterized protein</fullName>
    </submittedName>
</protein>
<reference evidence="1" key="2">
    <citation type="submission" date="2023-05" db="EMBL/GenBank/DDBJ databases">
        <authorList>
            <consortium name="Lawrence Berkeley National Laboratory"/>
            <person name="Steindorff A."/>
            <person name="Hensen N."/>
            <person name="Bonometti L."/>
            <person name="Westerberg I."/>
            <person name="Brannstrom I.O."/>
            <person name="Guillou S."/>
            <person name="Cros-Aarteil S."/>
            <person name="Calhoun S."/>
            <person name="Haridas S."/>
            <person name="Kuo A."/>
            <person name="Mondo S."/>
            <person name="Pangilinan J."/>
            <person name="Riley R."/>
            <person name="Labutti K."/>
            <person name="Andreopoulos B."/>
            <person name="Lipzen A."/>
            <person name="Chen C."/>
            <person name="Yanf M."/>
            <person name="Daum C."/>
            <person name="Ng V."/>
            <person name="Clum A."/>
            <person name="Ohm R."/>
            <person name="Martin F."/>
            <person name="Silar P."/>
            <person name="Natvig D."/>
            <person name="Lalanne C."/>
            <person name="Gautier V."/>
            <person name="Ament-Velasquez S.L."/>
            <person name="Kruys A."/>
            <person name="Hutchinson M.I."/>
            <person name="Powell A.J."/>
            <person name="Barry K."/>
            <person name="Miller A.N."/>
            <person name="Grigoriev I.V."/>
            <person name="Debuchy R."/>
            <person name="Gladieux P."/>
            <person name="Thoren M.H."/>
            <person name="Johannesson H."/>
        </authorList>
    </citation>
    <scope>NUCLEOTIDE SEQUENCE</scope>
    <source>
        <strain evidence="1">CBS 757.83</strain>
    </source>
</reference>
<name>A0AAN6PSC3_9PEZI</name>